<dbReference type="AlphaFoldDB" id="A0A9P0MYL8"/>
<evidence type="ECO:0000313" key="3">
    <source>
        <dbReference type="Proteomes" id="UP001153321"/>
    </source>
</evidence>
<reference evidence="2" key="1">
    <citation type="submission" date="2022-02" db="EMBL/GenBank/DDBJ databases">
        <authorList>
            <person name="King R."/>
        </authorList>
    </citation>
    <scope>NUCLEOTIDE SEQUENCE</scope>
</reference>
<dbReference type="EMBL" id="LR824532">
    <property type="protein sequence ID" value="CAH1634849.1"/>
    <property type="molecule type" value="Genomic_DNA"/>
</dbReference>
<gene>
    <name evidence="2" type="ORF">SPLIT_LOCUS211</name>
</gene>
<feature type="region of interest" description="Disordered" evidence="1">
    <location>
        <begin position="638"/>
        <end position="668"/>
    </location>
</feature>
<proteinExistence type="predicted"/>
<name>A0A9P0MYL8_SPOLI</name>
<sequence>MFYCFFRMDWLTFQFYIVIWVLCTSVIKAQLSNPKMSHCVPGQPVPSPDKCNSCICYEGEIFCTNLPCPAPACTNGETLPNPDACNKCMCDNNKVACSDLICIPAPQCIEKKSYPPQNKCNVCMCLKGHIMCTTNICTIEKNVVQETFATNETIVDDSGKEALAVPLRVSASVKHVTTGDRTGSECDVNQPVYRPDDCNECYCFEGRLVCSDIICMRGSKCVEGQEIPKPDRCNSCRCIEGHILCTNRECPDTISKNSFGTESRARRLKPNEQCENGEAILPPPPPNDCNTCTCLNNRVICSHRECHDVDFIPEIKTRFITAEEEKKERNQLKEFDKQLSVEPIVDILLKSHEKRPSKLVRTHAYNGFQQEIKVHSGKISKDTSKLLKALATSLHNPALADIGDKLLYQKAHHLTSTNGDKINLSTKNSFDVQEIPVTQTSKIITSGSQGNETILVIPELLPKQNHVTVTPIMTHRETNWNPVTSPPPIINKNLFEMYSHEGKESNLLENQDSSKIISNKKHGIVNDLNKFDYLGQEHGMTLPRIMVTTPMGNSYSENLALQLTPHPINVNNGRPYSNYNDQYEALQYETRGKYADSFVTPTSNYSLITSAYEPSREYETYQIAPQNPYTTSIPIQLNENSINGNGNDYGNDNGNGNSNGNGNGNVNSSMRKRRRKLFNTTIPTKNCLKNVQIRVSYTKHVNRELVGSVIVMTANVMTKANTNVPRRKSAKCVMFILMVRCVLFC</sequence>
<dbReference type="Proteomes" id="UP001153321">
    <property type="component" value="Chromosome 1"/>
</dbReference>
<keyword evidence="3" id="KW-1185">Reference proteome</keyword>
<evidence type="ECO:0008006" key="4">
    <source>
        <dbReference type="Google" id="ProtNLM"/>
    </source>
</evidence>
<accession>A0A9P0MYL8</accession>
<feature type="compositionally biased region" description="Low complexity" evidence="1">
    <location>
        <begin position="640"/>
        <end position="656"/>
    </location>
</feature>
<evidence type="ECO:0000313" key="2">
    <source>
        <dbReference type="EMBL" id="CAH1634849.1"/>
    </source>
</evidence>
<evidence type="ECO:0000256" key="1">
    <source>
        <dbReference type="SAM" id="MobiDB-lite"/>
    </source>
</evidence>
<organism evidence="2 3">
    <name type="scientific">Spodoptera littoralis</name>
    <name type="common">Egyptian cotton leafworm</name>
    <dbReference type="NCBI Taxonomy" id="7109"/>
    <lineage>
        <taxon>Eukaryota</taxon>
        <taxon>Metazoa</taxon>
        <taxon>Ecdysozoa</taxon>
        <taxon>Arthropoda</taxon>
        <taxon>Hexapoda</taxon>
        <taxon>Insecta</taxon>
        <taxon>Pterygota</taxon>
        <taxon>Neoptera</taxon>
        <taxon>Endopterygota</taxon>
        <taxon>Lepidoptera</taxon>
        <taxon>Glossata</taxon>
        <taxon>Ditrysia</taxon>
        <taxon>Noctuoidea</taxon>
        <taxon>Noctuidae</taxon>
        <taxon>Amphipyrinae</taxon>
        <taxon>Spodoptera</taxon>
    </lineage>
</organism>
<protein>
    <recommendedName>
        <fullName evidence="4">VWFC domain-containing protein</fullName>
    </recommendedName>
</protein>